<dbReference type="Gene3D" id="2.60.120.330">
    <property type="entry name" value="B-lactam Antibiotic, Isopenicillin N Synthase, Chain"/>
    <property type="match status" value="1"/>
</dbReference>
<dbReference type="SUPFAM" id="SSF51197">
    <property type="entry name" value="Clavaminate synthase-like"/>
    <property type="match status" value="1"/>
</dbReference>
<dbReference type="PANTHER" id="PTHR30613:SF1">
    <property type="entry name" value="DUF1479 DOMAIN PROTEIN (AFU_ORTHOLOGUE AFUA_5G09280)"/>
    <property type="match status" value="1"/>
</dbReference>
<protein>
    <submittedName>
        <fullName evidence="1">DUF1479-domain-containing protein</fullName>
    </submittedName>
</protein>
<accession>A0A9W9DLR0</accession>
<comment type="caution">
    <text evidence="1">The sequence shown here is derived from an EMBL/GenBank/DDBJ whole genome shotgun (WGS) entry which is preliminary data.</text>
</comment>
<gene>
    <name evidence="1" type="ORF">J3R30DRAFT_3773553</name>
</gene>
<dbReference type="OrthoDB" id="8249012at2759"/>
<evidence type="ECO:0000313" key="1">
    <source>
        <dbReference type="EMBL" id="KAJ4475677.1"/>
    </source>
</evidence>
<proteinExistence type="predicted"/>
<dbReference type="EMBL" id="JAOTPV010000014">
    <property type="protein sequence ID" value="KAJ4475677.1"/>
    <property type="molecule type" value="Genomic_DNA"/>
</dbReference>
<dbReference type="InterPro" id="IPR010856">
    <property type="entry name" value="Gig2-like"/>
</dbReference>
<reference evidence="1" key="1">
    <citation type="submission" date="2022-08" db="EMBL/GenBank/DDBJ databases">
        <title>A Global Phylogenomic Analysis of the Shiitake Genus Lentinula.</title>
        <authorList>
            <consortium name="DOE Joint Genome Institute"/>
            <person name="Sierra-Patev S."/>
            <person name="Min B."/>
            <person name="Naranjo-Ortiz M."/>
            <person name="Looney B."/>
            <person name="Konkel Z."/>
            <person name="Slot J.C."/>
            <person name="Sakamoto Y."/>
            <person name="Steenwyk J.L."/>
            <person name="Rokas A."/>
            <person name="Carro J."/>
            <person name="Camarero S."/>
            <person name="Ferreira P."/>
            <person name="Molpeceres G."/>
            <person name="Ruiz-Duenas F.J."/>
            <person name="Serrano A."/>
            <person name="Henrissat B."/>
            <person name="Drula E."/>
            <person name="Hughes K.W."/>
            <person name="Mata J.L."/>
            <person name="Ishikawa N.K."/>
            <person name="Vargas-Isla R."/>
            <person name="Ushijima S."/>
            <person name="Smith C.A."/>
            <person name="Ahrendt S."/>
            <person name="Andreopoulos W."/>
            <person name="He G."/>
            <person name="Labutti K."/>
            <person name="Lipzen A."/>
            <person name="Ng V."/>
            <person name="Riley R."/>
            <person name="Sandor L."/>
            <person name="Barry K."/>
            <person name="Martinez A.T."/>
            <person name="Xiao Y."/>
            <person name="Gibbons J.G."/>
            <person name="Terashima K."/>
            <person name="Grigoriev I.V."/>
            <person name="Hibbett D.S."/>
        </authorList>
    </citation>
    <scope>NUCLEOTIDE SEQUENCE</scope>
    <source>
        <strain evidence="1">JLM2183</strain>
    </source>
</reference>
<name>A0A9W9DLR0_9AGAR</name>
<dbReference type="AlphaFoldDB" id="A0A9W9DLR0"/>
<dbReference type="PANTHER" id="PTHR30613">
    <property type="entry name" value="UNCHARACTERIZED PROTEIN YBIU-RELATED"/>
    <property type="match status" value="1"/>
</dbReference>
<organism evidence="1 2">
    <name type="scientific">Lentinula aciculospora</name>
    <dbReference type="NCBI Taxonomy" id="153920"/>
    <lineage>
        <taxon>Eukaryota</taxon>
        <taxon>Fungi</taxon>
        <taxon>Dikarya</taxon>
        <taxon>Basidiomycota</taxon>
        <taxon>Agaricomycotina</taxon>
        <taxon>Agaricomycetes</taxon>
        <taxon>Agaricomycetidae</taxon>
        <taxon>Agaricales</taxon>
        <taxon>Marasmiineae</taxon>
        <taxon>Omphalotaceae</taxon>
        <taxon>Lentinula</taxon>
    </lineage>
</organism>
<dbReference type="Proteomes" id="UP001150266">
    <property type="component" value="Unassembled WGS sequence"/>
</dbReference>
<dbReference type="Pfam" id="PF07350">
    <property type="entry name" value="Gig2-like"/>
    <property type="match status" value="1"/>
</dbReference>
<dbReference type="InterPro" id="IPR027443">
    <property type="entry name" value="IPNS-like_sf"/>
</dbReference>
<sequence length="439" mass="49246">MSTTKEYTDTLLEVKREIATSFGHDFQARITKAWAEIINELGQFTDSVLTKGSEYIPKVEYAELATLSTERLNEIRRIGTVVIRNVVDDKEARAWQGSLKEFIEANPDVPGFPANNKQFFELYWTKPQVEARSHPNVLTTSAWLNNLYRNSPGSSGKAMEGVDLSTPLTYADRFRIRHPGGGWAHFPPHVDGGSIERWQDPAFRSCFHDILSGNWQKHDPYDLSGRLEARSSLYQRANQASVFRTFQGWLAMSETAPTQGTLKVFPNVLLSNAYIILRPFFRALVSVSSPEILESKNWEYDISCADFPGIYLKDGGFGGPWPTPEFHPHMMLDKTMISVPKVMPGDVVFWHCDVVHSVEADHTGKEDSAVMYIPAVPTTPMNKAYVEKQKVCFLESTNPPDFPRGTQDFVGISRSVEDFLSPAGVHAMGLSVASFVKQG</sequence>
<keyword evidence="2" id="KW-1185">Reference proteome</keyword>
<evidence type="ECO:0000313" key="2">
    <source>
        <dbReference type="Proteomes" id="UP001150266"/>
    </source>
</evidence>